<dbReference type="Gene3D" id="2.40.360.20">
    <property type="match status" value="1"/>
</dbReference>
<reference evidence="2 3" key="1">
    <citation type="submission" date="2020-02" db="EMBL/GenBank/DDBJ databases">
        <title>Complete genome sequence of Flavobacteriaceae bacterium.</title>
        <authorList>
            <person name="Kim S.-J."/>
            <person name="Kim Y.-S."/>
            <person name="Kim K.-H."/>
        </authorList>
    </citation>
    <scope>NUCLEOTIDE SEQUENCE [LARGE SCALE GENOMIC DNA]</scope>
    <source>
        <strain evidence="2 3">RR4-40</strain>
    </source>
</reference>
<dbReference type="KEGG" id="mgel:G5B37_03520"/>
<protein>
    <submittedName>
        <fullName evidence="2">Uncharacterized protein</fullName>
    </submittedName>
</protein>
<evidence type="ECO:0000256" key="1">
    <source>
        <dbReference type="SAM" id="SignalP"/>
    </source>
</evidence>
<name>A0A6G6GLU1_9FLAO</name>
<dbReference type="EMBL" id="CP049057">
    <property type="protein sequence ID" value="QIE58661.1"/>
    <property type="molecule type" value="Genomic_DNA"/>
</dbReference>
<dbReference type="RefSeq" id="WP_164678694.1">
    <property type="nucleotide sequence ID" value="NZ_CP049057.1"/>
</dbReference>
<feature type="signal peptide" evidence="1">
    <location>
        <begin position="1"/>
        <end position="21"/>
    </location>
</feature>
<dbReference type="Proteomes" id="UP000505306">
    <property type="component" value="Chromosome"/>
</dbReference>
<sequence length="231" mass="27490">MKIIKNTFLLILTFVISNCSAQLNYKDYYYPIGAKKQVNIYKYVDKNNPNNIEYWKVTTNPNSNKILTESYTTDFRLYNIFEEQLNENGAEVIRYADFNKSDDGKNIRIDGTIIDKNVYKWADDSKFKYSVKYSTPEYGNEKFIKERIKNRIENINVHGTDYSTLVFMDEYEIKSLDNDQTYEFYQLTYYAKGMGMVKYQRYHPDGTTIILELEKILTEKEFEKLGWKASR</sequence>
<proteinExistence type="predicted"/>
<evidence type="ECO:0000313" key="2">
    <source>
        <dbReference type="EMBL" id="QIE58661.1"/>
    </source>
</evidence>
<keyword evidence="1" id="KW-0732">Signal</keyword>
<organism evidence="2 3">
    <name type="scientific">Rasiella rasia</name>
    <dbReference type="NCBI Taxonomy" id="2744027"/>
    <lineage>
        <taxon>Bacteria</taxon>
        <taxon>Pseudomonadati</taxon>
        <taxon>Bacteroidota</taxon>
        <taxon>Flavobacteriia</taxon>
        <taxon>Flavobacteriales</taxon>
        <taxon>Flavobacteriaceae</taxon>
        <taxon>Rasiella</taxon>
    </lineage>
</organism>
<accession>A0A6G6GLU1</accession>
<gene>
    <name evidence="2" type="ORF">G5B37_03520</name>
</gene>
<dbReference type="AlphaFoldDB" id="A0A6G6GLU1"/>
<feature type="chain" id="PRO_5026171758" evidence="1">
    <location>
        <begin position="22"/>
        <end position="231"/>
    </location>
</feature>
<keyword evidence="3" id="KW-1185">Reference proteome</keyword>
<evidence type="ECO:0000313" key="3">
    <source>
        <dbReference type="Proteomes" id="UP000505306"/>
    </source>
</evidence>